<dbReference type="AlphaFoldDB" id="A0A543IS39"/>
<reference evidence="8 9" key="1">
    <citation type="submission" date="2019-06" db="EMBL/GenBank/DDBJ databases">
        <title>Sequencing the genomes of 1000 actinobacteria strains.</title>
        <authorList>
            <person name="Klenk H.-P."/>
        </authorList>
    </citation>
    <scope>NUCLEOTIDE SEQUENCE [LARGE SCALE GENOMIC DNA]</scope>
    <source>
        <strain evidence="8 9">DSM 43186</strain>
    </source>
</reference>
<dbReference type="InterPro" id="IPR004839">
    <property type="entry name" value="Aminotransferase_I/II_large"/>
</dbReference>
<keyword evidence="5" id="KW-0804">Transcription</keyword>
<dbReference type="SUPFAM" id="SSF46785">
    <property type="entry name" value="Winged helix' DNA-binding domain"/>
    <property type="match status" value="1"/>
</dbReference>
<keyword evidence="3" id="KW-0805">Transcription regulation</keyword>
<feature type="domain" description="HTH gntR-type" evidence="7">
    <location>
        <begin position="11"/>
        <end position="79"/>
    </location>
</feature>
<evidence type="ECO:0000313" key="9">
    <source>
        <dbReference type="Proteomes" id="UP000319213"/>
    </source>
</evidence>
<gene>
    <name evidence="8" type="ORF">FHX40_0005</name>
</gene>
<dbReference type="OrthoDB" id="5415143at2"/>
<keyword evidence="2" id="KW-0663">Pyridoxal phosphate</keyword>
<feature type="region of interest" description="Disordered" evidence="6">
    <location>
        <begin position="79"/>
        <end position="104"/>
    </location>
</feature>
<evidence type="ECO:0000256" key="2">
    <source>
        <dbReference type="ARBA" id="ARBA00022898"/>
    </source>
</evidence>
<protein>
    <submittedName>
        <fullName evidence="8">GntR family transcriptional regulator</fullName>
    </submittedName>
</protein>
<evidence type="ECO:0000256" key="4">
    <source>
        <dbReference type="ARBA" id="ARBA00023125"/>
    </source>
</evidence>
<dbReference type="PANTHER" id="PTHR46577:SF1">
    <property type="entry name" value="HTH-TYPE TRANSCRIPTIONAL REGULATORY PROTEIN GABR"/>
    <property type="match status" value="1"/>
</dbReference>
<dbReference type="Gene3D" id="3.40.640.10">
    <property type="entry name" value="Type I PLP-dependent aspartate aminotransferase-like (Major domain)"/>
    <property type="match status" value="1"/>
</dbReference>
<dbReference type="GO" id="GO:0003700">
    <property type="term" value="F:DNA-binding transcription factor activity"/>
    <property type="evidence" value="ECO:0007669"/>
    <property type="project" value="InterPro"/>
</dbReference>
<evidence type="ECO:0000256" key="6">
    <source>
        <dbReference type="SAM" id="MobiDB-lite"/>
    </source>
</evidence>
<dbReference type="PANTHER" id="PTHR46577">
    <property type="entry name" value="HTH-TYPE TRANSCRIPTIONAL REGULATORY PROTEIN GABR"/>
    <property type="match status" value="1"/>
</dbReference>
<dbReference type="Gene3D" id="1.10.10.10">
    <property type="entry name" value="Winged helix-like DNA-binding domain superfamily/Winged helix DNA-binding domain"/>
    <property type="match status" value="1"/>
</dbReference>
<evidence type="ECO:0000256" key="3">
    <source>
        <dbReference type="ARBA" id="ARBA00023015"/>
    </source>
</evidence>
<dbReference type="GO" id="GO:0003677">
    <property type="term" value="F:DNA binding"/>
    <property type="evidence" value="ECO:0007669"/>
    <property type="project" value="UniProtKB-KW"/>
</dbReference>
<dbReference type="CDD" id="cd00609">
    <property type="entry name" value="AAT_like"/>
    <property type="match status" value="1"/>
</dbReference>
<keyword evidence="9" id="KW-1185">Reference proteome</keyword>
<sequence length="497" mass="52844">MEVHVTLTGRGDLAARIYRQLLEAILDGRLRAGDRLPPTRELAERLQVSRNTVAAAYDRLTAEGFVTGRVGVGTFVSLSPPAAQRTGGGTPGAPAREAPPGDIAPRPVWRTIPVWPRGAAGEALPYDFKLGVPDATLFPLESWRRLVARRLRAATLADGRYADPAGHAGLRAAIARHFGVSRSVRAGADDVIVTQGAQQALDLVGRVLIEPGDLVAVEEPGYPPARLLFRSLGARVAGVPVDAEGIDVAAIPPGTRLVYVTPSHQFPLGTPMSAARRAALLEWAQRHGAAVIEDDYDSEFRFSDRPLEPLQSLDRGGRVIYVGSFSKSTLPMLRLGFLVAPASLRPALLAAKRLADWHGQYHEQAAMADFIDEGLLARHIRKATRVYAARHRRILAVLRRDLAGLLDPVPSAAGLHLCAHLAPGAAADLGEAVARARQLGVGVESLSAFHAEPGPHRPGLVLGYGAIPLERIDEGLRRLAAAVRAATAETAAEAAAG</sequence>
<comment type="caution">
    <text evidence="8">The sequence shown here is derived from an EMBL/GenBank/DDBJ whole genome shotgun (WGS) entry which is preliminary data.</text>
</comment>
<dbReference type="SMART" id="SM00345">
    <property type="entry name" value="HTH_GNTR"/>
    <property type="match status" value="1"/>
</dbReference>
<dbReference type="InterPro" id="IPR015421">
    <property type="entry name" value="PyrdxlP-dep_Trfase_major"/>
</dbReference>
<organism evidence="8 9">
    <name type="scientific">Thermopolyspora flexuosa</name>
    <dbReference type="NCBI Taxonomy" id="103836"/>
    <lineage>
        <taxon>Bacteria</taxon>
        <taxon>Bacillati</taxon>
        <taxon>Actinomycetota</taxon>
        <taxon>Actinomycetes</taxon>
        <taxon>Streptosporangiales</taxon>
        <taxon>Streptosporangiaceae</taxon>
        <taxon>Thermopolyspora</taxon>
    </lineage>
</organism>
<dbReference type="RefSeq" id="WP_142257680.1">
    <property type="nucleotide sequence ID" value="NZ_BMPV01000004.1"/>
</dbReference>
<evidence type="ECO:0000313" key="8">
    <source>
        <dbReference type="EMBL" id="TQM73367.1"/>
    </source>
</evidence>
<name>A0A543IS39_9ACTN</name>
<comment type="similarity">
    <text evidence="1">In the C-terminal section; belongs to the class-I pyridoxal-phosphate-dependent aminotransferase family.</text>
</comment>
<dbReference type="Proteomes" id="UP000319213">
    <property type="component" value="Unassembled WGS sequence"/>
</dbReference>
<accession>A0A543IS39</accession>
<evidence type="ECO:0000256" key="5">
    <source>
        <dbReference type="ARBA" id="ARBA00023163"/>
    </source>
</evidence>
<dbReference type="Pfam" id="PF00392">
    <property type="entry name" value="GntR"/>
    <property type="match status" value="1"/>
</dbReference>
<dbReference type="InterPro" id="IPR036388">
    <property type="entry name" value="WH-like_DNA-bd_sf"/>
</dbReference>
<evidence type="ECO:0000256" key="1">
    <source>
        <dbReference type="ARBA" id="ARBA00005384"/>
    </source>
</evidence>
<keyword evidence="4" id="KW-0238">DNA-binding</keyword>
<dbReference type="PROSITE" id="PS50949">
    <property type="entry name" value="HTH_GNTR"/>
    <property type="match status" value="1"/>
</dbReference>
<dbReference type="SUPFAM" id="SSF53383">
    <property type="entry name" value="PLP-dependent transferases"/>
    <property type="match status" value="1"/>
</dbReference>
<dbReference type="InterPro" id="IPR051446">
    <property type="entry name" value="HTH_trans_reg/aminotransferase"/>
</dbReference>
<dbReference type="InterPro" id="IPR000524">
    <property type="entry name" value="Tscrpt_reg_HTH_GntR"/>
</dbReference>
<dbReference type="EMBL" id="VFPQ01000001">
    <property type="protein sequence ID" value="TQM73367.1"/>
    <property type="molecule type" value="Genomic_DNA"/>
</dbReference>
<dbReference type="CDD" id="cd07377">
    <property type="entry name" value="WHTH_GntR"/>
    <property type="match status" value="1"/>
</dbReference>
<dbReference type="InterPro" id="IPR015424">
    <property type="entry name" value="PyrdxlP-dep_Trfase"/>
</dbReference>
<dbReference type="GO" id="GO:0030170">
    <property type="term" value="F:pyridoxal phosphate binding"/>
    <property type="evidence" value="ECO:0007669"/>
    <property type="project" value="InterPro"/>
</dbReference>
<evidence type="ECO:0000259" key="7">
    <source>
        <dbReference type="PROSITE" id="PS50949"/>
    </source>
</evidence>
<dbReference type="PRINTS" id="PR00035">
    <property type="entry name" value="HTHGNTR"/>
</dbReference>
<proteinExistence type="inferred from homology"/>
<dbReference type="Pfam" id="PF00155">
    <property type="entry name" value="Aminotran_1_2"/>
    <property type="match status" value="1"/>
</dbReference>
<dbReference type="InterPro" id="IPR036390">
    <property type="entry name" value="WH_DNA-bd_sf"/>
</dbReference>